<evidence type="ECO:0000256" key="3">
    <source>
        <dbReference type="ARBA" id="ARBA00022801"/>
    </source>
</evidence>
<dbReference type="Gene3D" id="3.30.379.10">
    <property type="entry name" value="Chitobiase/beta-hexosaminidase domain 2-like"/>
    <property type="match status" value="1"/>
</dbReference>
<dbReference type="PANTHER" id="PTHR43678:SF1">
    <property type="entry name" value="BETA-N-ACETYLHEXOSAMINIDASE"/>
    <property type="match status" value="1"/>
</dbReference>
<dbReference type="SUPFAM" id="SSF51445">
    <property type="entry name" value="(Trans)glycosidases"/>
    <property type="match status" value="1"/>
</dbReference>
<dbReference type="AlphaFoldDB" id="A0A9X2GDY9"/>
<keyword evidence="2" id="KW-0732">Signal</keyword>
<dbReference type="Proteomes" id="UP001139648">
    <property type="component" value="Unassembled WGS sequence"/>
</dbReference>
<dbReference type="SUPFAM" id="SSF55545">
    <property type="entry name" value="beta-N-acetylhexosaminidase-like domain"/>
    <property type="match status" value="1"/>
</dbReference>
<dbReference type="PANTHER" id="PTHR43678">
    <property type="entry name" value="PUTATIVE (AFU_ORTHOLOGUE AFUA_2G00640)-RELATED"/>
    <property type="match status" value="1"/>
</dbReference>
<evidence type="ECO:0000259" key="7">
    <source>
        <dbReference type="Pfam" id="PF13205"/>
    </source>
</evidence>
<dbReference type="EC" id="3.2.1.52" evidence="9"/>
<accession>A0A9X2GDY9</accession>
<dbReference type="InterPro" id="IPR052764">
    <property type="entry name" value="GH20_Enzymes"/>
</dbReference>
<dbReference type="InterPro" id="IPR015882">
    <property type="entry name" value="HEX_bac_N"/>
</dbReference>
<reference evidence="9" key="1">
    <citation type="submission" date="2022-06" db="EMBL/GenBank/DDBJ databases">
        <title>Sequencing the genomes of 1000 actinobacteria strains.</title>
        <authorList>
            <person name="Klenk H.-P."/>
        </authorList>
    </citation>
    <scope>NUCLEOTIDE SEQUENCE</scope>
    <source>
        <strain evidence="9">DSM 46694</strain>
    </source>
</reference>
<gene>
    <name evidence="9" type="ORF">HD597_000616</name>
</gene>
<dbReference type="InterPro" id="IPR029018">
    <property type="entry name" value="Hex-like_dom2"/>
</dbReference>
<dbReference type="GO" id="GO:0005975">
    <property type="term" value="P:carbohydrate metabolic process"/>
    <property type="evidence" value="ECO:0007669"/>
    <property type="project" value="InterPro"/>
</dbReference>
<dbReference type="RefSeq" id="WP_253740135.1">
    <property type="nucleotide sequence ID" value="NZ_BAABKA010000013.1"/>
</dbReference>
<comment type="caution">
    <text evidence="9">The sequence shown here is derived from an EMBL/GenBank/DDBJ whole genome shotgun (WGS) entry which is preliminary data.</text>
</comment>
<dbReference type="Pfam" id="PF00728">
    <property type="entry name" value="Glyco_hydro_20"/>
    <property type="match status" value="1"/>
</dbReference>
<sequence>MSNIPRRRFLAIAGGTVAGASAIWHGGTASAAAAAGLPAVIPAIRSWTAGSGTFSFSATTRIVVSSDTVRTAAEVLAEDLKLVTGQSVPVVAQVQPAAGDISLKPTDVPNVGKEGYELSVGPWIEVRGTPSGVFFGTRTLVQWLRQARSLPGGLARDWPRYPERGLLVANVPKHFSMTWWRGQIQELSYLKMNLLWIYVGYDSTPLREMTDIAKYAARYNIAVVPQLNMPDHMGRLLYNRPDLQLRARPQSLDLSNPEAYTFAQDLVKPLLNQFDTPHWHLGSDEYLLGANYSDYPQLANYAKQEHGPDAIPQDVHHGFINQLNEVVRAGGKTMRVWNDGIYPNGAVQISKNVVIEHWVQWPGRKTPQDFINEGYSVANSNQDFLYYDPGTRHPDPAKIYNEFRVGLFHGTPVVIPDENPRLLGAKLHLWTLPDTETEEFQSDKLMAPLRSLAQVLWGSPKPAADYTGFSPLITTVGRPPGFPVMRHTISPIDGTTSLWPHRVLVVRFYDSVDPGTIQLTVSSSAGAVPGSLTYDAATKSATFKPNRPWDWDTLYTASLTARDYAGHSISPAHQWSFRSAKAPTTAYPRSIWPDPEGPAVEKAVDGTPLELGVKFRTDVAGQARGVRFYKAPGDYSSHVGSVWTATGTRLARATFTEETAAGWQEVRFPTPVRLQANTTYVVSYSSPGGVYGYNDGFFASSGVDNGVLHALSGPAGGGNGVFATGVGVFPSSTFRSMNYWADVLFDPDEYSIWDLKDAPAWGARETQALEIGVKFQATTAGRVRGVRFWKGTHNTGTHIGSLWTGTGTRLASATFTGESAGGWQTVRFTDPVQIQPNTTYIVSYSSPTGAYSAIDGGLTNARVNGALRALSSTESGGNGVFALGAGVFPTRSYQARNYFVDAVFSVA</sequence>
<organism evidence="9 10">
    <name type="scientific">Nonomuraea thailandensis</name>
    <dbReference type="NCBI Taxonomy" id="1188745"/>
    <lineage>
        <taxon>Bacteria</taxon>
        <taxon>Bacillati</taxon>
        <taxon>Actinomycetota</taxon>
        <taxon>Actinomycetes</taxon>
        <taxon>Streptosporangiales</taxon>
        <taxon>Streptosporangiaceae</taxon>
        <taxon>Nonomuraea</taxon>
    </lineage>
</organism>
<comment type="similarity">
    <text evidence="1">Belongs to the glycosyl hydrolase 20 family.</text>
</comment>
<evidence type="ECO:0000259" key="6">
    <source>
        <dbReference type="Pfam" id="PF02838"/>
    </source>
</evidence>
<keyword evidence="3 9" id="KW-0378">Hydrolase</keyword>
<feature type="domain" description="Beta-hexosaminidase bacterial type N-terminal" evidence="6">
    <location>
        <begin position="38"/>
        <end position="158"/>
    </location>
</feature>
<feature type="domain" description="DUF4082" evidence="8">
    <location>
        <begin position="597"/>
        <end position="740"/>
    </location>
</feature>
<evidence type="ECO:0000256" key="2">
    <source>
        <dbReference type="ARBA" id="ARBA00022729"/>
    </source>
</evidence>
<dbReference type="Pfam" id="PF13205">
    <property type="entry name" value="Big_5"/>
    <property type="match status" value="1"/>
</dbReference>
<dbReference type="InterPro" id="IPR017853">
    <property type="entry name" value="GH"/>
</dbReference>
<evidence type="ECO:0000259" key="5">
    <source>
        <dbReference type="Pfam" id="PF00728"/>
    </source>
</evidence>
<evidence type="ECO:0000256" key="1">
    <source>
        <dbReference type="ARBA" id="ARBA00006285"/>
    </source>
</evidence>
<feature type="domain" description="DUF4082" evidence="8">
    <location>
        <begin position="763"/>
        <end position="900"/>
    </location>
</feature>
<evidence type="ECO:0000313" key="10">
    <source>
        <dbReference type="Proteomes" id="UP001139648"/>
    </source>
</evidence>
<dbReference type="PROSITE" id="PS51318">
    <property type="entry name" value="TAT"/>
    <property type="match status" value="1"/>
</dbReference>
<dbReference type="Gene3D" id="3.20.20.80">
    <property type="entry name" value="Glycosidases"/>
    <property type="match status" value="1"/>
</dbReference>
<dbReference type="InterPro" id="IPR006311">
    <property type="entry name" value="TAT_signal"/>
</dbReference>
<dbReference type="Pfam" id="PF13313">
    <property type="entry name" value="DUF4082"/>
    <property type="match status" value="2"/>
</dbReference>
<name>A0A9X2GDY9_9ACTN</name>
<feature type="domain" description="Glycoside hydrolase family 20 catalytic" evidence="5">
    <location>
        <begin position="208"/>
        <end position="396"/>
    </location>
</feature>
<dbReference type="GO" id="GO:0004563">
    <property type="term" value="F:beta-N-acetylhexosaminidase activity"/>
    <property type="evidence" value="ECO:0007669"/>
    <property type="project" value="UniProtKB-EC"/>
</dbReference>
<proteinExistence type="inferred from homology"/>
<evidence type="ECO:0000313" key="9">
    <source>
        <dbReference type="EMBL" id="MCP2353596.1"/>
    </source>
</evidence>
<keyword evidence="10" id="KW-1185">Reference proteome</keyword>
<feature type="domain" description="SbsA Ig-like" evidence="7">
    <location>
        <begin position="488"/>
        <end position="578"/>
    </location>
</feature>
<keyword evidence="4 9" id="KW-0326">Glycosidase</keyword>
<dbReference type="EMBL" id="JAMZEB010000001">
    <property type="protein sequence ID" value="MCP2353596.1"/>
    <property type="molecule type" value="Genomic_DNA"/>
</dbReference>
<protein>
    <submittedName>
        <fullName evidence="9">Hexosaminidase</fullName>
        <ecNumber evidence="9">3.2.1.52</ecNumber>
    </submittedName>
</protein>
<evidence type="ECO:0000259" key="8">
    <source>
        <dbReference type="Pfam" id="PF13313"/>
    </source>
</evidence>
<dbReference type="Pfam" id="PF02838">
    <property type="entry name" value="Glyco_hydro_20b"/>
    <property type="match status" value="1"/>
</dbReference>
<dbReference type="InterPro" id="IPR015883">
    <property type="entry name" value="Glyco_hydro_20_cat"/>
</dbReference>
<evidence type="ECO:0000256" key="4">
    <source>
        <dbReference type="ARBA" id="ARBA00023295"/>
    </source>
</evidence>
<dbReference type="InterPro" id="IPR032812">
    <property type="entry name" value="SbsA_Ig"/>
</dbReference>
<dbReference type="InterPro" id="IPR025141">
    <property type="entry name" value="DUF4082"/>
</dbReference>